<dbReference type="Pfam" id="PF05532">
    <property type="entry name" value="CsbD"/>
    <property type="match status" value="1"/>
</dbReference>
<dbReference type="OrthoDB" id="2143260at2"/>
<evidence type="ECO:0000256" key="1">
    <source>
        <dbReference type="ARBA" id="ARBA00009129"/>
    </source>
</evidence>
<dbReference type="AlphaFoldDB" id="A0A3L7ARW0"/>
<organism evidence="3 4">
    <name type="scientific">Mycetocola lacteus</name>
    <dbReference type="NCBI Taxonomy" id="76637"/>
    <lineage>
        <taxon>Bacteria</taxon>
        <taxon>Bacillati</taxon>
        <taxon>Actinomycetota</taxon>
        <taxon>Actinomycetes</taxon>
        <taxon>Micrococcales</taxon>
        <taxon>Microbacteriaceae</taxon>
        <taxon>Mycetocola</taxon>
    </lineage>
</organism>
<dbReference type="Proteomes" id="UP000269438">
    <property type="component" value="Unassembled WGS sequence"/>
</dbReference>
<proteinExistence type="inferred from homology"/>
<comment type="similarity">
    <text evidence="1">Belongs to the UPF0337 (CsbD) family.</text>
</comment>
<keyword evidence="4" id="KW-1185">Reference proteome</keyword>
<gene>
    <name evidence="3" type="ORF">D9V34_10955</name>
</gene>
<feature type="domain" description="CsbD-like" evidence="2">
    <location>
        <begin position="5"/>
        <end position="56"/>
    </location>
</feature>
<accession>A0A3L7ARW0</accession>
<dbReference type="EMBL" id="RCUY01000009">
    <property type="protein sequence ID" value="RLP82300.1"/>
    <property type="molecule type" value="Genomic_DNA"/>
</dbReference>
<dbReference type="RefSeq" id="WP_121688832.1">
    <property type="nucleotide sequence ID" value="NZ_RCUY01000009.1"/>
</dbReference>
<evidence type="ECO:0000259" key="2">
    <source>
        <dbReference type="Pfam" id="PF05532"/>
    </source>
</evidence>
<comment type="caution">
    <text evidence="3">The sequence shown here is derived from an EMBL/GenBank/DDBJ whole genome shotgun (WGS) entry which is preliminary data.</text>
</comment>
<sequence length="57" mass="6060">MSAENRIKAAADIVVGKAKEVIGNVTDNEKLVAEGKADQVKGDVKDTVEDVKDAFTK</sequence>
<dbReference type="SUPFAM" id="SSF69047">
    <property type="entry name" value="Hypothetical protein YjbJ"/>
    <property type="match status" value="1"/>
</dbReference>
<protein>
    <submittedName>
        <fullName evidence="3">CsbD family protein</fullName>
    </submittedName>
</protein>
<dbReference type="InterPro" id="IPR036629">
    <property type="entry name" value="YjbJ_sf"/>
</dbReference>
<evidence type="ECO:0000313" key="3">
    <source>
        <dbReference type="EMBL" id="RLP82300.1"/>
    </source>
</evidence>
<reference evidence="3 4" key="1">
    <citation type="submission" date="2018-10" db="EMBL/GenBank/DDBJ databases">
        <authorList>
            <person name="Li J."/>
        </authorList>
    </citation>
    <scope>NUCLEOTIDE SEQUENCE [LARGE SCALE GENOMIC DNA]</scope>
    <source>
        <strain evidence="3 4">JCM 11654</strain>
    </source>
</reference>
<dbReference type="InterPro" id="IPR008462">
    <property type="entry name" value="CsbD"/>
</dbReference>
<evidence type="ECO:0000313" key="4">
    <source>
        <dbReference type="Proteomes" id="UP000269438"/>
    </source>
</evidence>
<name>A0A3L7ARW0_9MICO</name>
<dbReference type="Gene3D" id="1.10.1470.10">
    <property type="entry name" value="YjbJ"/>
    <property type="match status" value="1"/>
</dbReference>